<gene>
    <name evidence="2" type="ORF">CO657_11015</name>
</gene>
<dbReference type="AlphaFoldDB" id="A0AAE5TWI5"/>
<keyword evidence="3" id="KW-1185">Reference proteome</keyword>
<evidence type="ECO:0000256" key="1">
    <source>
        <dbReference type="SAM" id="MobiDB-lite"/>
    </source>
</evidence>
<dbReference type="RefSeq" id="WP_054184738.1">
    <property type="nucleotide sequence ID" value="NZ_CP034998.1"/>
</dbReference>
<reference evidence="2 3" key="1">
    <citation type="submission" date="2019-01" db="EMBL/GenBank/DDBJ databases">
        <title>Genomic insights into the origins and evolution of symbiotic genes in the Phaseolus vulgaris microsymbionts.</title>
        <authorList>
            <person name="Tong W."/>
        </authorList>
    </citation>
    <scope>NUCLEOTIDE SEQUENCE [LARGE SCALE GENOMIC DNA]</scope>
    <source>
        <strain evidence="2 3">FH23</strain>
    </source>
</reference>
<evidence type="ECO:0000313" key="3">
    <source>
        <dbReference type="Proteomes" id="UP000220927"/>
    </source>
</evidence>
<feature type="compositionally biased region" description="Basic and acidic residues" evidence="1">
    <location>
        <begin position="20"/>
        <end position="30"/>
    </location>
</feature>
<organism evidence="2 3">
    <name type="scientific">Rhizobium acidisoli</name>
    <dbReference type="NCBI Taxonomy" id="1538158"/>
    <lineage>
        <taxon>Bacteria</taxon>
        <taxon>Pseudomonadati</taxon>
        <taxon>Pseudomonadota</taxon>
        <taxon>Alphaproteobacteria</taxon>
        <taxon>Hyphomicrobiales</taxon>
        <taxon>Rhizobiaceae</taxon>
        <taxon>Rhizobium/Agrobacterium group</taxon>
        <taxon>Rhizobium</taxon>
    </lineage>
</organism>
<feature type="compositionally biased region" description="Basic and acidic residues" evidence="1">
    <location>
        <begin position="1"/>
        <end position="11"/>
    </location>
</feature>
<accession>A0AAE5TWI5</accession>
<dbReference type="KEGG" id="rad:CO657_11015"/>
<proteinExistence type="predicted"/>
<dbReference type="Proteomes" id="UP000220927">
    <property type="component" value="Chromosome"/>
</dbReference>
<evidence type="ECO:0000313" key="2">
    <source>
        <dbReference type="EMBL" id="QAS78569.1"/>
    </source>
</evidence>
<protein>
    <recommendedName>
        <fullName evidence="4">HTH HARE-type domain-containing protein</fullName>
    </recommendedName>
</protein>
<sequence length="223" mass="24810">MTKNARKDRLHLQGKKHSLKKDSELPRSKQDTIPTETEIENSFFQQKDSASEPLRLDLSAWAGELKRKIAASQKQTAALRTQAASLRTRANVLIDMAQQTDAETEALRGLLQQVETTEVSIKAGPSASTPQVSGGRNLSSRVRAHVKVILKAAGRPLGRTEILAQLNEDGVTVPGRNPAQRVGKMLWEADEFEYKGKGYWLVGEPIPEHLVPTKRYRAPNRKK</sequence>
<name>A0AAE5TWI5_9HYPH</name>
<evidence type="ECO:0008006" key="4">
    <source>
        <dbReference type="Google" id="ProtNLM"/>
    </source>
</evidence>
<feature type="region of interest" description="Disordered" evidence="1">
    <location>
        <begin position="1"/>
        <end position="37"/>
    </location>
</feature>
<dbReference type="EMBL" id="CP034998">
    <property type="protein sequence ID" value="QAS78569.1"/>
    <property type="molecule type" value="Genomic_DNA"/>
</dbReference>